<dbReference type="GO" id="GO:0004674">
    <property type="term" value="F:protein serine/threonine kinase activity"/>
    <property type="evidence" value="ECO:0007669"/>
    <property type="project" value="UniProtKB-KW"/>
</dbReference>
<evidence type="ECO:0000256" key="9">
    <source>
        <dbReference type="SAM" id="MobiDB-lite"/>
    </source>
</evidence>
<proteinExistence type="inferred from homology"/>
<dbReference type="FunFam" id="3.30.200.20:FF:000003">
    <property type="entry name" value="Non-specific serine/threonine protein kinase"/>
    <property type="match status" value="1"/>
</dbReference>
<keyword evidence="12" id="KW-1185">Reference proteome</keyword>
<feature type="region of interest" description="Disordered" evidence="9">
    <location>
        <begin position="465"/>
        <end position="488"/>
    </location>
</feature>
<feature type="compositionally biased region" description="Polar residues" evidence="9">
    <location>
        <begin position="524"/>
        <end position="536"/>
    </location>
</feature>
<evidence type="ECO:0000259" key="10">
    <source>
        <dbReference type="PROSITE" id="PS50011"/>
    </source>
</evidence>
<keyword evidence="3" id="KW-0808">Transferase</keyword>
<dbReference type="PROSITE" id="PS50011">
    <property type="entry name" value="PROTEIN_KINASE_DOM"/>
    <property type="match status" value="1"/>
</dbReference>
<evidence type="ECO:0000256" key="7">
    <source>
        <dbReference type="ARBA" id="ARBA00058225"/>
    </source>
</evidence>
<evidence type="ECO:0000256" key="3">
    <source>
        <dbReference type="ARBA" id="ARBA00022679"/>
    </source>
</evidence>
<reference evidence="11" key="1">
    <citation type="submission" date="2017-07" db="EMBL/GenBank/DDBJ databases">
        <title>Taro Niue Genome Assembly and Annotation.</title>
        <authorList>
            <person name="Atibalentja N."/>
            <person name="Keating K."/>
            <person name="Fields C.J."/>
        </authorList>
    </citation>
    <scope>NUCLEOTIDE SEQUENCE</scope>
    <source>
        <strain evidence="11">Niue_2</strain>
        <tissue evidence="11">Leaf</tissue>
    </source>
</reference>
<dbReference type="OrthoDB" id="346907at2759"/>
<feature type="compositionally biased region" description="Polar residues" evidence="9">
    <location>
        <begin position="465"/>
        <end position="475"/>
    </location>
</feature>
<dbReference type="SUPFAM" id="SSF56112">
    <property type="entry name" value="Protein kinase-like (PK-like)"/>
    <property type="match status" value="1"/>
</dbReference>
<dbReference type="GO" id="GO:0005737">
    <property type="term" value="C:cytoplasm"/>
    <property type="evidence" value="ECO:0007669"/>
    <property type="project" value="TreeGrafter"/>
</dbReference>
<keyword evidence="2" id="KW-0723">Serine/threonine-protein kinase</keyword>
<dbReference type="PANTHER" id="PTHR24348:SF68">
    <property type="entry name" value="SERINE_THREONINE-PROTEIN KINASE ATG1C"/>
    <property type="match status" value="1"/>
</dbReference>
<dbReference type="Pfam" id="PF24497">
    <property type="entry name" value="MIT_ATG1"/>
    <property type="match status" value="2"/>
</dbReference>
<dbReference type="PROSITE" id="PS00107">
    <property type="entry name" value="PROTEIN_KINASE_ATP"/>
    <property type="match status" value="1"/>
</dbReference>
<comment type="caution">
    <text evidence="11">The sequence shown here is derived from an EMBL/GenBank/DDBJ whole genome shotgun (WGS) entry which is preliminary data.</text>
</comment>
<dbReference type="PANTHER" id="PTHR24348">
    <property type="entry name" value="SERINE/THREONINE-PROTEIN KINASE UNC-51-RELATED"/>
    <property type="match status" value="1"/>
</dbReference>
<dbReference type="FunFam" id="1.10.510.10:FF:000571">
    <property type="entry name" value="Maternal embryonic leucine zipper kinase"/>
    <property type="match status" value="1"/>
</dbReference>
<name>A0A843UYT2_COLES</name>
<dbReference type="PROSITE" id="PS00108">
    <property type="entry name" value="PROTEIN_KINASE_ST"/>
    <property type="match status" value="1"/>
</dbReference>
<dbReference type="InterPro" id="IPR045269">
    <property type="entry name" value="Atg1-like"/>
</dbReference>
<evidence type="ECO:0000313" key="11">
    <source>
        <dbReference type="EMBL" id="MQL86770.1"/>
    </source>
</evidence>
<accession>A0A843UYT2</accession>
<evidence type="ECO:0000256" key="8">
    <source>
        <dbReference type="PROSITE-ProRule" id="PRU10141"/>
    </source>
</evidence>
<feature type="binding site" evidence="8">
    <location>
        <position position="56"/>
    </location>
    <ligand>
        <name>ATP</name>
        <dbReference type="ChEBI" id="CHEBI:30616"/>
    </ligand>
</feature>
<evidence type="ECO:0000256" key="1">
    <source>
        <dbReference type="ARBA" id="ARBA00006234"/>
    </source>
</evidence>
<evidence type="ECO:0000313" key="12">
    <source>
        <dbReference type="Proteomes" id="UP000652761"/>
    </source>
</evidence>
<organism evidence="11 12">
    <name type="scientific">Colocasia esculenta</name>
    <name type="common">Wild taro</name>
    <name type="synonym">Arum esculentum</name>
    <dbReference type="NCBI Taxonomy" id="4460"/>
    <lineage>
        <taxon>Eukaryota</taxon>
        <taxon>Viridiplantae</taxon>
        <taxon>Streptophyta</taxon>
        <taxon>Embryophyta</taxon>
        <taxon>Tracheophyta</taxon>
        <taxon>Spermatophyta</taxon>
        <taxon>Magnoliopsida</taxon>
        <taxon>Liliopsida</taxon>
        <taxon>Araceae</taxon>
        <taxon>Aroideae</taxon>
        <taxon>Colocasieae</taxon>
        <taxon>Colocasia</taxon>
    </lineage>
</organism>
<feature type="region of interest" description="Disordered" evidence="9">
    <location>
        <begin position="502"/>
        <end position="550"/>
    </location>
</feature>
<dbReference type="InterPro" id="IPR011009">
    <property type="entry name" value="Kinase-like_dom_sf"/>
</dbReference>
<dbReference type="SMART" id="SM00220">
    <property type="entry name" value="S_TKc"/>
    <property type="match status" value="1"/>
</dbReference>
<evidence type="ECO:0000256" key="4">
    <source>
        <dbReference type="ARBA" id="ARBA00022741"/>
    </source>
</evidence>
<keyword evidence="5" id="KW-0418">Kinase</keyword>
<protein>
    <recommendedName>
        <fullName evidence="10">Protein kinase domain-containing protein</fullName>
    </recommendedName>
</protein>
<comment type="function">
    <text evidence="7">CIPK serine-threonine protein kinases interact with CBL proteins. Binding of a CBL protein to the regulatory NAF domain of CIPK protein lead to the activation of the kinase in a calcium-dependent manner.</text>
</comment>
<dbReference type="InterPro" id="IPR000719">
    <property type="entry name" value="Prot_kinase_dom"/>
</dbReference>
<dbReference type="InterPro" id="IPR056281">
    <property type="entry name" value="MIT_ATG1a/b/c"/>
</dbReference>
<comment type="similarity">
    <text evidence="1">Belongs to the protein kinase superfamily. CAMK Ser/Thr protein kinase family. SNF1 subfamily.</text>
</comment>
<evidence type="ECO:0000256" key="2">
    <source>
        <dbReference type="ARBA" id="ARBA00022527"/>
    </source>
</evidence>
<feature type="region of interest" description="Disordered" evidence="9">
    <location>
        <begin position="750"/>
        <end position="780"/>
    </location>
</feature>
<sequence>MAQRPTAAVGGGGSRGGGAGPRVVGDYIFGKLIGRGSFSDVWLARHRVRGTEVAVKEIAMERLSRKLQESLLSEIVILKKINHPNIIALLDIIEYPKTIYIILEFCRGGDLSLYIQRHGRVPEATAKYFMQQLAVGLQVLREHNLIHRDLKPQNLLLSSTDDNSTLKIADFGFARPLQPRGLAETLCGSPLYMAPEIMQLQKYDAKADLWSVGVILFQLLTGKTPFTGNSQIEVFCVFYFSNFNFSHVILLNREMYYSVYSYGKCNLSKFSHTCLLLIQLLQNIMRSNELHFPPNNNDLSHECIDLCQKLLRRNPGPKDDVLKLPKQFELAVSSLPWCLLVDHHLGSEVQIHNPGAKVQRMMFSNYLKQIDLADSSLPWCLLVDHLGMERLTFDEFFNHQFLSENLPDEPLGNSCTLSHVGDDFSSVECAQVRAPEGSFQDDCLPFLLDDEITGLEGNSSRLIRNSSMQCTSSRQEGSEPVATRNSSMRSTYGFTVRSNVDKMPSCSPSKNTDALSRYSLHRPGNTTGRTNFNTPSRGDVKEIKPPMDGSPVRFLSKDPMTTDSLELIDQDYVLVSGPPMEASSSSVSASRTCNSPCNSEVAQIASKGECPFSAPIKITGAAVSKTCVTGSLESRSSLPSVASQGSVDMIDAMEQPSTHCLTRITSLQKCASAISELVNEKNHAVFTEDLNSVHVAISAGGYCFDHRVPVPKILAGKLLEAFSIQLVVLAIWKQALHICHAQAASAIEGSPSQEIRDMGSMNKKDASCSEDLSSTQPLEPHDVSSDIEQAFLLEVGHADELARDLGPVDETTEMPDAMEMVFQAALALGRAGAVDELMENMDNATASYSKAVRLLNFLLVEAPSLILNPPFSLTNSDRFRLRQYIDILSNRQNQSRSTRMNLLKCEEQRSL</sequence>
<gene>
    <name evidence="11" type="ORF">Taro_019298</name>
</gene>
<evidence type="ECO:0000256" key="6">
    <source>
        <dbReference type="ARBA" id="ARBA00022840"/>
    </source>
</evidence>
<dbReference type="InterPro" id="IPR008271">
    <property type="entry name" value="Ser/Thr_kinase_AS"/>
</dbReference>
<dbReference type="AlphaFoldDB" id="A0A843UYT2"/>
<keyword evidence="6 8" id="KW-0067">ATP-binding</keyword>
<evidence type="ECO:0000256" key="5">
    <source>
        <dbReference type="ARBA" id="ARBA00022777"/>
    </source>
</evidence>
<dbReference type="GO" id="GO:0005524">
    <property type="term" value="F:ATP binding"/>
    <property type="evidence" value="ECO:0007669"/>
    <property type="project" value="UniProtKB-UniRule"/>
</dbReference>
<dbReference type="EMBL" id="NMUH01000925">
    <property type="protein sequence ID" value="MQL86770.1"/>
    <property type="molecule type" value="Genomic_DNA"/>
</dbReference>
<dbReference type="Gene3D" id="3.30.200.20">
    <property type="entry name" value="Phosphorylase Kinase, domain 1"/>
    <property type="match status" value="1"/>
</dbReference>
<keyword evidence="4 8" id="KW-0547">Nucleotide-binding</keyword>
<feature type="compositionally biased region" description="Basic and acidic residues" evidence="9">
    <location>
        <begin position="754"/>
        <end position="767"/>
    </location>
</feature>
<dbReference type="InterPro" id="IPR017441">
    <property type="entry name" value="Protein_kinase_ATP_BS"/>
</dbReference>
<feature type="domain" description="Protein kinase" evidence="10">
    <location>
        <begin position="27"/>
        <end position="330"/>
    </location>
</feature>
<dbReference type="Pfam" id="PF00069">
    <property type="entry name" value="Pkinase"/>
    <property type="match status" value="1"/>
</dbReference>
<dbReference type="Proteomes" id="UP000652761">
    <property type="component" value="Unassembled WGS sequence"/>
</dbReference>
<dbReference type="CDD" id="cd14009">
    <property type="entry name" value="STKc_ATG1_ULK_like"/>
    <property type="match status" value="1"/>
</dbReference>
<dbReference type="GO" id="GO:0010506">
    <property type="term" value="P:regulation of autophagy"/>
    <property type="evidence" value="ECO:0007669"/>
    <property type="project" value="InterPro"/>
</dbReference>
<dbReference type="Gene3D" id="1.10.510.10">
    <property type="entry name" value="Transferase(Phosphotransferase) domain 1"/>
    <property type="match status" value="1"/>
</dbReference>